<dbReference type="Gene3D" id="2.60.40.10">
    <property type="entry name" value="Immunoglobulins"/>
    <property type="match status" value="1"/>
</dbReference>
<name>A0ABY9II41_9ACTN</name>
<gene>
    <name evidence="2" type="ORF">P8A19_01140</name>
</gene>
<organism evidence="2 3">
    <name type="scientific">Streptomyces poriferorum</name>
    <dbReference type="NCBI Taxonomy" id="2798799"/>
    <lineage>
        <taxon>Bacteria</taxon>
        <taxon>Bacillati</taxon>
        <taxon>Actinomycetota</taxon>
        <taxon>Actinomycetes</taxon>
        <taxon>Kitasatosporales</taxon>
        <taxon>Streptomycetaceae</taxon>
        <taxon>Streptomyces</taxon>
    </lineage>
</organism>
<protein>
    <submittedName>
        <fullName evidence="2">Ig-like domain-containing protein</fullName>
    </submittedName>
</protein>
<keyword evidence="3" id="KW-1185">Reference proteome</keyword>
<dbReference type="InterPro" id="IPR032109">
    <property type="entry name" value="Big_3_5"/>
</dbReference>
<evidence type="ECO:0000259" key="1">
    <source>
        <dbReference type="Pfam" id="PF16640"/>
    </source>
</evidence>
<dbReference type="Pfam" id="PF16640">
    <property type="entry name" value="Big_3_5"/>
    <property type="match status" value="1"/>
</dbReference>
<dbReference type="Proteomes" id="UP001235744">
    <property type="component" value="Chromosome"/>
</dbReference>
<accession>A0ABY9II41</accession>
<evidence type="ECO:0000313" key="3">
    <source>
        <dbReference type="Proteomes" id="UP001235744"/>
    </source>
</evidence>
<proteinExistence type="predicted"/>
<evidence type="ECO:0000313" key="2">
    <source>
        <dbReference type="EMBL" id="WLQ54134.1"/>
    </source>
</evidence>
<feature type="domain" description="Bacterial Ig-like" evidence="1">
    <location>
        <begin position="2"/>
        <end position="79"/>
    </location>
</feature>
<dbReference type="InterPro" id="IPR013783">
    <property type="entry name" value="Ig-like_fold"/>
</dbReference>
<dbReference type="EMBL" id="CP120988">
    <property type="protein sequence ID" value="WLQ54134.1"/>
    <property type="molecule type" value="Genomic_DNA"/>
</dbReference>
<reference evidence="2 3" key="1">
    <citation type="submission" date="2023-03" db="EMBL/GenBank/DDBJ databases">
        <title>Isolation and description of six Streptomyces strains from soil environments, able to metabolize different microbial glucans.</title>
        <authorList>
            <person name="Widen T."/>
            <person name="Larsbrink J."/>
        </authorList>
    </citation>
    <scope>NUCLEOTIDE SEQUENCE [LARGE SCALE GENOMIC DNA]</scope>
    <source>
        <strain evidence="2 3">Alt2</strain>
    </source>
</reference>
<sequence length="121" mass="12225">MTGQLVTLDAMVTCSSDPSGGLGVSFFDGSELLATAPVSANGHSSLTTGFTATGTHDITAAYNGDDSCSASNGTTTITVSQAPSPPANNPGCLLCGLIDFQVGDIHNEVSVNSHNVTRIHK</sequence>